<reference evidence="8" key="2">
    <citation type="submission" date="2010-01" db="EMBL/GenBank/DDBJ databases">
        <title>The complete genome of Conexibacter woesei DSM 14684.</title>
        <authorList>
            <consortium name="US DOE Joint Genome Institute (JGI-PGF)"/>
            <person name="Lucas S."/>
            <person name="Copeland A."/>
            <person name="Lapidus A."/>
            <person name="Glavina del Rio T."/>
            <person name="Dalin E."/>
            <person name="Tice H."/>
            <person name="Bruce D."/>
            <person name="Goodwin L."/>
            <person name="Pitluck S."/>
            <person name="Kyrpides N."/>
            <person name="Mavromatis K."/>
            <person name="Ivanova N."/>
            <person name="Mikhailova N."/>
            <person name="Chertkov O."/>
            <person name="Brettin T."/>
            <person name="Detter J.C."/>
            <person name="Han C."/>
            <person name="Larimer F."/>
            <person name="Land M."/>
            <person name="Hauser L."/>
            <person name="Markowitz V."/>
            <person name="Cheng J.-F."/>
            <person name="Hugenholtz P."/>
            <person name="Woyke T."/>
            <person name="Wu D."/>
            <person name="Pukall R."/>
            <person name="Steenblock K."/>
            <person name="Schneider S."/>
            <person name="Klenk H.-P."/>
            <person name="Eisen J.A."/>
        </authorList>
    </citation>
    <scope>NUCLEOTIDE SEQUENCE [LARGE SCALE GENOMIC DNA]</scope>
    <source>
        <strain evidence="8">DSM 14684 / CIP 108061 / JCM 11494 / NBRC 100937 / ID131577</strain>
    </source>
</reference>
<dbReference type="Gene3D" id="1.10.1040.10">
    <property type="entry name" value="N-(1-d-carboxylethyl)-l-norvaline Dehydrogenase, domain 2"/>
    <property type="match status" value="2"/>
</dbReference>
<dbReference type="PANTHER" id="PTHR48075">
    <property type="entry name" value="3-HYDROXYACYL-COA DEHYDROGENASE FAMILY PROTEIN"/>
    <property type="match status" value="1"/>
</dbReference>
<dbReference type="InterPro" id="IPR008927">
    <property type="entry name" value="6-PGluconate_DH-like_C_sf"/>
</dbReference>
<dbReference type="EMBL" id="CP001854">
    <property type="protein sequence ID" value="ADB50615.1"/>
    <property type="molecule type" value="Genomic_DNA"/>
</dbReference>
<dbReference type="RefSeq" id="WP_012933666.1">
    <property type="nucleotide sequence ID" value="NC_013739.1"/>
</dbReference>
<feature type="region of interest" description="Disordered" evidence="4">
    <location>
        <begin position="279"/>
        <end position="313"/>
    </location>
</feature>
<dbReference type="STRING" id="469383.Cwoe_2190"/>
<dbReference type="KEGG" id="cwo:Cwoe_2190"/>
<dbReference type="InterPro" id="IPR013328">
    <property type="entry name" value="6PGD_dom2"/>
</dbReference>
<dbReference type="eggNOG" id="COG1250">
    <property type="taxonomic scope" value="Bacteria"/>
</dbReference>
<dbReference type="Gene3D" id="3.40.50.720">
    <property type="entry name" value="NAD(P)-binding Rossmann-like Domain"/>
    <property type="match status" value="2"/>
</dbReference>
<feature type="domain" description="3-hydroxyacyl-CoA dehydrogenase C-terminal" evidence="5">
    <location>
        <begin position="435"/>
        <end position="511"/>
    </location>
</feature>
<feature type="domain" description="3-hydroxyacyl-CoA dehydrogenase NAD binding" evidence="6">
    <location>
        <begin position="11"/>
        <end position="188"/>
    </location>
</feature>
<dbReference type="AlphaFoldDB" id="D3F5E8"/>
<reference evidence="7 8" key="1">
    <citation type="journal article" date="2010" name="Stand. Genomic Sci.">
        <title>Complete genome sequence of Conexibacter woesei type strain (ID131577).</title>
        <authorList>
            <person name="Pukall R."/>
            <person name="Lapidus A."/>
            <person name="Glavina Del Rio T."/>
            <person name="Copeland A."/>
            <person name="Tice H."/>
            <person name="Cheng J.-F."/>
            <person name="Lucas S."/>
            <person name="Chen F."/>
            <person name="Nolan M."/>
            <person name="Bruce D."/>
            <person name="Goodwin L."/>
            <person name="Pitluck S."/>
            <person name="Mavromatis K."/>
            <person name="Ivanova N."/>
            <person name="Ovchinnikova G."/>
            <person name="Pati A."/>
            <person name="Chen A."/>
            <person name="Palaniappan K."/>
            <person name="Land M."/>
            <person name="Hauser L."/>
            <person name="Chang Y.-J."/>
            <person name="Jeffries C.D."/>
            <person name="Chain P."/>
            <person name="Meincke L."/>
            <person name="Sims D."/>
            <person name="Brettin T."/>
            <person name="Detter J.C."/>
            <person name="Rohde M."/>
            <person name="Goeker M."/>
            <person name="Bristow J."/>
            <person name="Eisen J.A."/>
            <person name="Markowitz V."/>
            <person name="Kyrpides N.C."/>
            <person name="Klenk H.-P."/>
            <person name="Hugenholtz P."/>
        </authorList>
    </citation>
    <scope>NUCLEOTIDE SEQUENCE [LARGE SCALE GENOMIC DNA]</scope>
    <source>
        <strain evidence="8">DSM 14684 / CIP 108061 / JCM 11494 / NBRC 100937 / ID131577</strain>
    </source>
</reference>
<gene>
    <name evidence="7" type="ordered locus">Cwoe_2190</name>
</gene>
<dbReference type="OrthoDB" id="3216872at2"/>
<evidence type="ECO:0000259" key="5">
    <source>
        <dbReference type="Pfam" id="PF00725"/>
    </source>
</evidence>
<evidence type="ECO:0000256" key="2">
    <source>
        <dbReference type="ARBA" id="ARBA00009463"/>
    </source>
</evidence>
<dbReference type="Proteomes" id="UP000008229">
    <property type="component" value="Chromosome"/>
</dbReference>
<evidence type="ECO:0000313" key="8">
    <source>
        <dbReference type="Proteomes" id="UP000008229"/>
    </source>
</evidence>
<feature type="domain" description="3-hydroxyacyl-CoA dehydrogenase C-terminal" evidence="5">
    <location>
        <begin position="191"/>
        <end position="288"/>
    </location>
</feature>
<evidence type="ECO:0000313" key="7">
    <source>
        <dbReference type="EMBL" id="ADB50615.1"/>
    </source>
</evidence>
<feature type="compositionally biased region" description="Basic and acidic residues" evidence="4">
    <location>
        <begin position="286"/>
        <end position="297"/>
    </location>
</feature>
<name>D3F5E8_CONWI</name>
<evidence type="ECO:0000259" key="6">
    <source>
        <dbReference type="Pfam" id="PF02737"/>
    </source>
</evidence>
<comment type="similarity">
    <text evidence="2">Belongs to the 3-hydroxyacyl-CoA dehydrogenase family.</text>
</comment>
<proteinExistence type="inferred from homology"/>
<dbReference type="PANTHER" id="PTHR48075:SF5">
    <property type="entry name" value="3-HYDROXYBUTYRYL-COA DEHYDROGENASE"/>
    <property type="match status" value="1"/>
</dbReference>
<accession>D3F5E8</accession>
<dbReference type="Pfam" id="PF00725">
    <property type="entry name" value="3HCDH"/>
    <property type="match status" value="2"/>
</dbReference>
<evidence type="ECO:0000256" key="1">
    <source>
        <dbReference type="ARBA" id="ARBA00005086"/>
    </source>
</evidence>
<dbReference type="GO" id="GO:0070403">
    <property type="term" value="F:NAD+ binding"/>
    <property type="evidence" value="ECO:0007669"/>
    <property type="project" value="InterPro"/>
</dbReference>
<organism evidence="7 8">
    <name type="scientific">Conexibacter woesei (strain DSM 14684 / CCUG 47730 / CIP 108061 / JCM 11494 / NBRC 100937 / ID131577)</name>
    <dbReference type="NCBI Taxonomy" id="469383"/>
    <lineage>
        <taxon>Bacteria</taxon>
        <taxon>Bacillati</taxon>
        <taxon>Actinomycetota</taxon>
        <taxon>Thermoleophilia</taxon>
        <taxon>Solirubrobacterales</taxon>
        <taxon>Conexibacteraceae</taxon>
        <taxon>Conexibacter</taxon>
    </lineage>
</organism>
<keyword evidence="3 7" id="KW-0560">Oxidoreductase</keyword>
<evidence type="ECO:0000256" key="3">
    <source>
        <dbReference type="ARBA" id="ARBA00023002"/>
    </source>
</evidence>
<dbReference type="InterPro" id="IPR036291">
    <property type="entry name" value="NAD(P)-bd_dom_sf"/>
</dbReference>
<dbReference type="GO" id="GO:0008691">
    <property type="term" value="F:3-hydroxybutyryl-CoA dehydrogenase activity"/>
    <property type="evidence" value="ECO:0007669"/>
    <property type="project" value="UniProtKB-EC"/>
</dbReference>
<dbReference type="SUPFAM" id="SSF51735">
    <property type="entry name" value="NAD(P)-binding Rossmann-fold domains"/>
    <property type="match status" value="1"/>
</dbReference>
<dbReference type="HOGENOM" id="CLU_009834_2_0_11"/>
<dbReference type="GO" id="GO:0006631">
    <property type="term" value="P:fatty acid metabolic process"/>
    <property type="evidence" value="ECO:0007669"/>
    <property type="project" value="InterPro"/>
</dbReference>
<dbReference type="FunFam" id="3.40.50.720:FF:000009">
    <property type="entry name" value="Fatty oxidation complex, alpha subunit"/>
    <property type="match status" value="1"/>
</dbReference>
<comment type="pathway">
    <text evidence="1">Lipid metabolism; butanoate metabolism.</text>
</comment>
<dbReference type="InterPro" id="IPR006108">
    <property type="entry name" value="3HC_DH_C"/>
</dbReference>
<dbReference type="SUPFAM" id="SSF48179">
    <property type="entry name" value="6-phosphogluconate dehydrogenase C-terminal domain-like"/>
    <property type="match status" value="2"/>
</dbReference>
<dbReference type="InterPro" id="IPR006176">
    <property type="entry name" value="3-OHacyl-CoA_DH_NAD-bd"/>
</dbReference>
<evidence type="ECO:0000256" key="4">
    <source>
        <dbReference type="SAM" id="MobiDB-lite"/>
    </source>
</evidence>
<sequence length="528" mass="55064" precursor="true">MAQTARSVDRLGVAGAGTMGAGIAQTALLAGIPTVLTDPSADALAHAEATVSAALARGAERGRWSTADADAARTRLTCATDPAALAGVDAAIEAVPERLELKRTVFAQLADVCGPATLLATNTSSLLVSAVAAGLPAPERVVGLHFFNPVPLMRLVEVIAGADTGPEALASARALGERLGKRVVVAQDGIGFLVNRCGRPFVGEALRLLQERVATIEQIDRICRMGGGFRMGPFELADLIGLDVNLEIAESFWRQSYGEPRWKPSPLQARLVAAGRHGRKSGAGFHDYRDGAHRPADPEPPAPGGGDGRSVVIGGAGPVADGLRARARTAGFAVLGLNDRGADDIHLCVDADPRRRTWFGGLGHVPARALLCASTTLRAARDVRACGFHLVGPVDQARLVETTALPDTDPAAVARTEEFFGVLGFHVERVGDAPGMVLGRIVAQLVNEAAFAIGEGVGSAADVDAGTTLGLNHPRGPVAWSEQTGLAHVRAILRTLHDERGEERYRTAPLLLGAESLAAHTRFATTSR</sequence>
<protein>
    <submittedName>
        <fullName evidence="7">3-hydroxybutyryl-CoA dehydrogenase</fullName>
        <ecNumber evidence="7">1.1.1.157</ecNumber>
    </submittedName>
</protein>
<keyword evidence="8" id="KW-1185">Reference proteome</keyword>
<dbReference type="Pfam" id="PF02737">
    <property type="entry name" value="3HCDH_N"/>
    <property type="match status" value="1"/>
</dbReference>
<dbReference type="EC" id="1.1.1.157" evidence="7"/>